<dbReference type="PANTHER" id="PTHR46072:SF8">
    <property type="entry name" value="AMIDASE DOMAIN-CONTAINING PROTEIN"/>
    <property type="match status" value="1"/>
</dbReference>
<dbReference type="Proteomes" id="UP001287356">
    <property type="component" value="Unassembled WGS sequence"/>
</dbReference>
<gene>
    <name evidence="4" type="ORF">B0T24DRAFT_659239</name>
</gene>
<comment type="similarity">
    <text evidence="1">Belongs to the amidase family.</text>
</comment>
<dbReference type="GO" id="GO:0016787">
    <property type="term" value="F:hydrolase activity"/>
    <property type="evidence" value="ECO:0007669"/>
    <property type="project" value="UniProtKB-KW"/>
</dbReference>
<evidence type="ECO:0000259" key="3">
    <source>
        <dbReference type="Pfam" id="PF01425"/>
    </source>
</evidence>
<keyword evidence="2" id="KW-0378">Hydrolase</keyword>
<proteinExistence type="inferred from homology"/>
<dbReference type="Gene3D" id="3.90.1300.10">
    <property type="entry name" value="Amidase signature (AS) domain"/>
    <property type="match status" value="1"/>
</dbReference>
<dbReference type="InterPro" id="IPR036928">
    <property type="entry name" value="AS_sf"/>
</dbReference>
<feature type="domain" description="Amidase" evidence="3">
    <location>
        <begin position="61"/>
        <end position="309"/>
    </location>
</feature>
<dbReference type="AlphaFoldDB" id="A0AAE0JZ97"/>
<evidence type="ECO:0000313" key="4">
    <source>
        <dbReference type="EMBL" id="KAK3367131.1"/>
    </source>
</evidence>
<evidence type="ECO:0000256" key="2">
    <source>
        <dbReference type="ARBA" id="ARBA00022801"/>
    </source>
</evidence>
<comment type="caution">
    <text evidence="4">The sequence shown here is derived from an EMBL/GenBank/DDBJ whole genome shotgun (WGS) entry which is preliminary data.</text>
</comment>
<accession>A0AAE0JZ97</accession>
<evidence type="ECO:0000313" key="5">
    <source>
        <dbReference type="Proteomes" id="UP001287356"/>
    </source>
</evidence>
<name>A0AAE0JZ97_9PEZI</name>
<evidence type="ECO:0000256" key="1">
    <source>
        <dbReference type="ARBA" id="ARBA00009199"/>
    </source>
</evidence>
<dbReference type="InterPro" id="IPR023631">
    <property type="entry name" value="Amidase_dom"/>
</dbReference>
<dbReference type="PANTHER" id="PTHR46072">
    <property type="entry name" value="AMIDASE-RELATED-RELATED"/>
    <property type="match status" value="1"/>
</dbReference>
<protein>
    <submittedName>
        <fullName evidence="4">Amidase signature domain-containing protein</fullName>
    </submittedName>
</protein>
<organism evidence="4 5">
    <name type="scientific">Lasiosphaeria ovina</name>
    <dbReference type="NCBI Taxonomy" id="92902"/>
    <lineage>
        <taxon>Eukaryota</taxon>
        <taxon>Fungi</taxon>
        <taxon>Dikarya</taxon>
        <taxon>Ascomycota</taxon>
        <taxon>Pezizomycotina</taxon>
        <taxon>Sordariomycetes</taxon>
        <taxon>Sordariomycetidae</taxon>
        <taxon>Sordariales</taxon>
        <taxon>Lasiosphaeriaceae</taxon>
        <taxon>Lasiosphaeria</taxon>
    </lineage>
</organism>
<reference evidence="4" key="2">
    <citation type="submission" date="2023-06" db="EMBL/GenBank/DDBJ databases">
        <authorList>
            <consortium name="Lawrence Berkeley National Laboratory"/>
            <person name="Haridas S."/>
            <person name="Hensen N."/>
            <person name="Bonometti L."/>
            <person name="Westerberg I."/>
            <person name="Brannstrom I.O."/>
            <person name="Guillou S."/>
            <person name="Cros-Aarteil S."/>
            <person name="Calhoun S."/>
            <person name="Kuo A."/>
            <person name="Mondo S."/>
            <person name="Pangilinan J."/>
            <person name="Riley R."/>
            <person name="Labutti K."/>
            <person name="Andreopoulos B."/>
            <person name="Lipzen A."/>
            <person name="Chen C."/>
            <person name="Yanf M."/>
            <person name="Daum C."/>
            <person name="Ng V."/>
            <person name="Clum A."/>
            <person name="Steindorff A."/>
            <person name="Ohm R."/>
            <person name="Martin F."/>
            <person name="Silar P."/>
            <person name="Natvig D."/>
            <person name="Lalanne C."/>
            <person name="Gautier V."/>
            <person name="Ament-Velasquez S.L."/>
            <person name="Kruys A."/>
            <person name="Hutchinson M.I."/>
            <person name="Powell A.J."/>
            <person name="Barry K."/>
            <person name="Miller A.N."/>
            <person name="Grigoriev I.V."/>
            <person name="Debuchy R."/>
            <person name="Gladieux P."/>
            <person name="Thoren M.H."/>
            <person name="Johannesson H."/>
        </authorList>
    </citation>
    <scope>NUCLEOTIDE SEQUENCE</scope>
    <source>
        <strain evidence="4">CBS 958.72</strain>
    </source>
</reference>
<dbReference type="SUPFAM" id="SSF75304">
    <property type="entry name" value="Amidase signature (AS) enzymes"/>
    <property type="match status" value="1"/>
</dbReference>
<keyword evidence="5" id="KW-1185">Reference proteome</keyword>
<reference evidence="4" key="1">
    <citation type="journal article" date="2023" name="Mol. Phylogenet. Evol.">
        <title>Genome-scale phylogeny and comparative genomics of the fungal order Sordariales.</title>
        <authorList>
            <person name="Hensen N."/>
            <person name="Bonometti L."/>
            <person name="Westerberg I."/>
            <person name="Brannstrom I.O."/>
            <person name="Guillou S."/>
            <person name="Cros-Aarteil S."/>
            <person name="Calhoun S."/>
            <person name="Haridas S."/>
            <person name="Kuo A."/>
            <person name="Mondo S."/>
            <person name="Pangilinan J."/>
            <person name="Riley R."/>
            <person name="LaButti K."/>
            <person name="Andreopoulos B."/>
            <person name="Lipzen A."/>
            <person name="Chen C."/>
            <person name="Yan M."/>
            <person name="Daum C."/>
            <person name="Ng V."/>
            <person name="Clum A."/>
            <person name="Steindorff A."/>
            <person name="Ohm R.A."/>
            <person name="Martin F."/>
            <person name="Silar P."/>
            <person name="Natvig D.O."/>
            <person name="Lalanne C."/>
            <person name="Gautier V."/>
            <person name="Ament-Velasquez S.L."/>
            <person name="Kruys A."/>
            <person name="Hutchinson M.I."/>
            <person name="Powell A.J."/>
            <person name="Barry K."/>
            <person name="Miller A.N."/>
            <person name="Grigoriev I.V."/>
            <person name="Debuchy R."/>
            <person name="Gladieux P."/>
            <person name="Hiltunen Thoren M."/>
            <person name="Johannesson H."/>
        </authorList>
    </citation>
    <scope>NUCLEOTIDE SEQUENCE</scope>
    <source>
        <strain evidence="4">CBS 958.72</strain>
    </source>
</reference>
<sequence length="467" mass="50397">MSSQASSWEILAAAKRVRTLDRIPRKWRLSPADLERAAKQQDLTGFFIQQFLGPDDIATISKNTIAHQINNCLHEIFFDQALERARYLDEYFATKKITIGPLHGLPINLKDPFHVKGVDTTIGYAHQVESQITTDLLSLGTVLYCKTNVSQGLILGETKNNMNGQTLNPHSHHNLSCGGSGGSGALLALGGSSLGVATDIGGSVCNPAAFNGVFGLKPTPERAYHTNTYRSAVGFLSTSLAGLELALRSTLSAQPWLRDPAVVPIPLPPALRPHPPIYRGLKMVAEAVKQAGHKVVDWTPPAHSRAVAIHLDLTGEPLLQPKAALRPPSSLLEYQAATLESLAYEAKYSDYWNSTANEDAPHAAVIPGKFYHIGYCQAINVLNYSSAVIPVTKAEKHLDAGSGSGLSSSYEPLSPIDKLNWDAYDAEKYHGGPVGVQVVARKFEEEKVLAIAGIVAEELRAYDGGRG</sequence>
<dbReference type="EMBL" id="JAULSN010000007">
    <property type="protein sequence ID" value="KAK3367131.1"/>
    <property type="molecule type" value="Genomic_DNA"/>
</dbReference>
<dbReference type="Pfam" id="PF01425">
    <property type="entry name" value="Amidase"/>
    <property type="match status" value="1"/>
</dbReference>